<proteinExistence type="predicted"/>
<organism evidence="1 2">
    <name type="scientific">Fusarium decemcellulare</name>
    <dbReference type="NCBI Taxonomy" id="57161"/>
    <lineage>
        <taxon>Eukaryota</taxon>
        <taxon>Fungi</taxon>
        <taxon>Dikarya</taxon>
        <taxon>Ascomycota</taxon>
        <taxon>Pezizomycotina</taxon>
        <taxon>Sordariomycetes</taxon>
        <taxon>Hypocreomycetidae</taxon>
        <taxon>Hypocreales</taxon>
        <taxon>Nectriaceae</taxon>
        <taxon>Fusarium</taxon>
        <taxon>Fusarium decemcellulare species complex</taxon>
    </lineage>
</organism>
<gene>
    <name evidence="1" type="ORF">NM208_g1223</name>
</gene>
<dbReference type="Proteomes" id="UP001148629">
    <property type="component" value="Unassembled WGS sequence"/>
</dbReference>
<protein>
    <submittedName>
        <fullName evidence="1">Uncharacterized protein</fullName>
    </submittedName>
</protein>
<accession>A0ACC1SWY5</accession>
<comment type="caution">
    <text evidence="1">The sequence shown here is derived from an EMBL/GenBank/DDBJ whole genome shotgun (WGS) entry which is preliminary data.</text>
</comment>
<reference evidence="1" key="1">
    <citation type="submission" date="2022-08" db="EMBL/GenBank/DDBJ databases">
        <title>Genome Sequence of Fusarium decemcellulare.</title>
        <authorList>
            <person name="Buettner E."/>
        </authorList>
    </citation>
    <scope>NUCLEOTIDE SEQUENCE</scope>
    <source>
        <strain evidence="1">Babe19</strain>
    </source>
</reference>
<evidence type="ECO:0000313" key="1">
    <source>
        <dbReference type="EMBL" id="KAJ3547989.1"/>
    </source>
</evidence>
<evidence type="ECO:0000313" key="2">
    <source>
        <dbReference type="Proteomes" id="UP001148629"/>
    </source>
</evidence>
<sequence>MEYGFSSEDFRSNIPTTPKRRRQSLEDSRQFGGIFSLSFGNSQKRPRTPTNSDTPAIVTTLGYDQEEVPLERTLPIIGRTADRDPRTHPASNYASLGSDDRDDDITMDDVEVGPSIMNLEDVDMQSSSSSLRPEQPQADSPSISSACRCFGMLLINQIYLKPGFLYKPNQEVTIDGFVIRDPVSGTYGGMFDENVGTAILELSSTYPVSFGGTLRGEKRLSVLVYGALTDAKNIGEYLYRRKFFLQHPGDTFDSPQAYFNPQWLTPPGQEFRVVCNYDETETDITSSVWLTTKDRPIVSELLDSATGPIQFSEIQSSMRLLTELKTYQKKALAMMVEKELGKLQGEGAEFPAVWERMYDSTRPPSPIYRNTITGRTTTQRPTPCLGGLIADEMGLGKTLTALALIAGTVDKDDLSIGEDGNPTLIIAPLTSRILPGKDIPSISSTDTASSLKLGRPDSENRIEDLGAIVEFLRVSPFNRPTVFQNLFVPVGDDVHETWKRLRLLVKATSLRRTKLAVQDELNLLPSIRIDQPVQLNTEEREIYDLLKRSCIRAMGPFSSTRSTFQLITRLRQVCNHGRDLLPDKIQQWLHKNTLCSEDVVLKTGYCENCEETMDDNEDTTSQWLPCFHQVCIACQKIQSDDDEQDEAFCPEASSRNSIYHPSSKVTAMLRNLNRDCSPHIYNQGDAPVKSIIFSEWIGMLDLVVQALRIDNISFQRIDGRKSLTQRKKALDIFRNDPSCNVLLATLGSAGVGIDLSAASRVHLLEPGWNRN</sequence>
<dbReference type="EMBL" id="JANRMS010000061">
    <property type="protein sequence ID" value="KAJ3547989.1"/>
    <property type="molecule type" value="Genomic_DNA"/>
</dbReference>
<keyword evidence="2" id="KW-1185">Reference proteome</keyword>
<name>A0ACC1SWY5_9HYPO</name>